<dbReference type="Proteomes" id="UP001197247">
    <property type="component" value="Unassembled WGS sequence"/>
</dbReference>
<evidence type="ECO:0000313" key="1">
    <source>
        <dbReference type="EMBL" id="MBT0774250.1"/>
    </source>
</evidence>
<evidence type="ECO:0008006" key="3">
    <source>
        <dbReference type="Google" id="ProtNLM"/>
    </source>
</evidence>
<sequence length="96" mass="10241">MADIAMNNPGLDMDLDELNKQGSDMSEAITNFTSIVQHNLEDFKGLSAGQMTDTTNNLNNQAASMVNLLRDAGIALEQMIAAINNGDRTGSNIILG</sequence>
<gene>
    <name evidence="1" type="ORF">KIH74_35230</name>
</gene>
<name>A0ABS5TTY0_9ACTN</name>
<dbReference type="EMBL" id="JAHBAY010000026">
    <property type="protein sequence ID" value="MBT0774250.1"/>
    <property type="molecule type" value="Genomic_DNA"/>
</dbReference>
<reference evidence="1 2" key="1">
    <citation type="submission" date="2021-05" db="EMBL/GenBank/DDBJ databases">
        <title>Kineosporia and Streptomyces sp. nov. two new marine actinobacteria isolated from Coral.</title>
        <authorList>
            <person name="Buangrab K."/>
            <person name="Sutthacheep M."/>
            <person name="Yeemin T."/>
            <person name="Harunari E."/>
            <person name="Igarashi Y."/>
            <person name="Kanchanasin P."/>
            <person name="Tanasupawat S."/>
            <person name="Phongsopitanun W."/>
        </authorList>
    </citation>
    <scope>NUCLEOTIDE SEQUENCE [LARGE SCALE GENOMIC DNA]</scope>
    <source>
        <strain evidence="1 2">J2-2</strain>
    </source>
</reference>
<protein>
    <recommendedName>
        <fullName evidence="3">WXG100 family type VII secretion target</fullName>
    </recommendedName>
</protein>
<comment type="caution">
    <text evidence="1">The sequence shown here is derived from an EMBL/GenBank/DDBJ whole genome shotgun (WGS) entry which is preliminary data.</text>
</comment>
<accession>A0ABS5TTY0</accession>
<organism evidence="1 2">
    <name type="scientific">Kineosporia corallincola</name>
    <dbReference type="NCBI Taxonomy" id="2835133"/>
    <lineage>
        <taxon>Bacteria</taxon>
        <taxon>Bacillati</taxon>
        <taxon>Actinomycetota</taxon>
        <taxon>Actinomycetes</taxon>
        <taxon>Kineosporiales</taxon>
        <taxon>Kineosporiaceae</taxon>
        <taxon>Kineosporia</taxon>
    </lineage>
</organism>
<proteinExistence type="predicted"/>
<evidence type="ECO:0000313" key="2">
    <source>
        <dbReference type="Proteomes" id="UP001197247"/>
    </source>
</evidence>
<dbReference type="RefSeq" id="WP_214160790.1">
    <property type="nucleotide sequence ID" value="NZ_JAHBAY010000026.1"/>
</dbReference>
<keyword evidence="2" id="KW-1185">Reference proteome</keyword>